<dbReference type="EMBL" id="CP011309">
    <property type="protein sequence ID" value="AKF26413.1"/>
    <property type="molecule type" value="Genomic_DNA"/>
</dbReference>
<evidence type="ECO:0000313" key="2">
    <source>
        <dbReference type="Proteomes" id="UP000034037"/>
    </source>
</evidence>
<keyword evidence="2" id="KW-1185">Reference proteome</keyword>
<reference evidence="1 2" key="1">
    <citation type="submission" date="2015-04" db="EMBL/GenBank/DDBJ databases">
        <title>Complete Genome Sequence of Brevibacterium flavum ATCC 15168.</title>
        <authorList>
            <person name="Ahn J."/>
            <person name="Park G."/>
            <person name="Jeon W."/>
            <person name="Jang Y."/>
            <person name="Jang M."/>
            <person name="Lee H."/>
            <person name="Lee H."/>
        </authorList>
    </citation>
    <scope>NUCLEOTIDE SEQUENCE [LARGE SCALE GENOMIC DNA]</scope>
    <source>
        <strain evidence="1 2">ATCC 15168</strain>
    </source>
</reference>
<proteinExistence type="predicted"/>
<name>A0A0F6WPK1_9CORY</name>
<sequence>MGWHIGNRSVGDFPTFMKPIIDHIADQLGTKRLILVGASAGGYAAVNFGIHFPGCIALALNPRLRLNAAPWPDITNMVKAAYGVSGIGKIKEARDRHITMDLATLFVTDLPFSLALYQNTDDTGYFKRQFTPFVSTLKTKTNLWTRLESDGRGHVPIPEDRFQDILRNLSDSQISSNESLNSAGFIQNVEGFQEG</sequence>
<dbReference type="Gene3D" id="3.40.50.1820">
    <property type="entry name" value="alpha/beta hydrolase"/>
    <property type="match status" value="1"/>
</dbReference>
<dbReference type="PATRIC" id="fig|92706.3.peg.419"/>
<evidence type="ECO:0000313" key="1">
    <source>
        <dbReference type="EMBL" id="AKF26413.1"/>
    </source>
</evidence>
<dbReference type="InterPro" id="IPR029058">
    <property type="entry name" value="AB_hydrolase_fold"/>
</dbReference>
<organism evidence="1 2">
    <name type="scientific">[Brevibacterium] flavum</name>
    <dbReference type="NCBI Taxonomy" id="92706"/>
    <lineage>
        <taxon>Bacteria</taxon>
        <taxon>Bacillati</taxon>
        <taxon>Actinomycetota</taxon>
        <taxon>Actinomycetes</taxon>
        <taxon>Mycobacteriales</taxon>
        <taxon>Corynebacteriaceae</taxon>
        <taxon>Corynebacterium</taxon>
    </lineage>
</organism>
<dbReference type="Proteomes" id="UP000034037">
    <property type="component" value="Chromosome"/>
</dbReference>
<dbReference type="SUPFAM" id="SSF53474">
    <property type="entry name" value="alpha/beta-Hydrolases"/>
    <property type="match status" value="1"/>
</dbReference>
<accession>A0A0F6WPK1</accession>
<dbReference type="AlphaFoldDB" id="A0A0F6WPK1"/>
<evidence type="ECO:0008006" key="3">
    <source>
        <dbReference type="Google" id="ProtNLM"/>
    </source>
</evidence>
<protein>
    <recommendedName>
        <fullName evidence="3">Esterase</fullName>
    </recommendedName>
</protein>
<gene>
    <name evidence="1" type="ORF">YH66_02015</name>
</gene>
<dbReference type="HOGENOM" id="CLU_1394010_0_0_11"/>